<comment type="caution">
    <text evidence="1">The sequence shown here is derived from an EMBL/GenBank/DDBJ whole genome shotgun (WGS) entry which is preliminary data.</text>
</comment>
<accession>A0ACC8XE49</accession>
<proteinExistence type="predicted"/>
<reference evidence="1" key="1">
    <citation type="submission" date="2016-08" db="EMBL/GenBank/DDBJ databases">
        <authorList>
            <person name="Ngugi D.K."/>
            <person name="Miyake S."/>
            <person name="Stingl U."/>
        </authorList>
    </citation>
    <scope>NUCLEOTIDE SEQUENCE</scope>
    <source>
        <strain evidence="1">SCG-D08WGA-EpuloA1</strain>
    </source>
</reference>
<evidence type="ECO:0000313" key="2">
    <source>
        <dbReference type="Proteomes" id="UP000188637"/>
    </source>
</evidence>
<name>A0ACC8XE49_9FIRM</name>
<organism evidence="1 2">
    <name type="scientific">Candidatus Epulonipiscium fishelsonii</name>
    <dbReference type="NCBI Taxonomy" id="77094"/>
    <lineage>
        <taxon>Bacteria</taxon>
        <taxon>Bacillati</taxon>
        <taxon>Bacillota</taxon>
        <taxon>Clostridia</taxon>
        <taxon>Lachnospirales</taxon>
        <taxon>Lachnospiraceae</taxon>
        <taxon>Candidatus Epulonipiscium</taxon>
    </lineage>
</organism>
<evidence type="ECO:0000313" key="1">
    <source>
        <dbReference type="EMBL" id="ONI41187.1"/>
    </source>
</evidence>
<dbReference type="EMBL" id="LJHD01000223">
    <property type="protein sequence ID" value="ONI41187.1"/>
    <property type="molecule type" value="Genomic_DNA"/>
</dbReference>
<protein>
    <submittedName>
        <fullName evidence="1">Uncharacterized protein</fullName>
    </submittedName>
</protein>
<sequence>MKNILKAPLIETFEILLTPNQLSPFYHRLNKDRLIWYADTMDCGGYTRDSSINIITKSTQNYEFF</sequence>
<keyword evidence="2" id="KW-1185">Reference proteome</keyword>
<dbReference type="Proteomes" id="UP000188637">
    <property type="component" value="Unassembled WGS sequence"/>
</dbReference>
<gene>
    <name evidence="1" type="ORF">AN640_00320</name>
</gene>